<dbReference type="Proteomes" id="UP000613177">
    <property type="component" value="Unassembled WGS sequence"/>
</dbReference>
<comment type="caution">
    <text evidence="2">The sequence shown here is derived from an EMBL/GenBank/DDBJ whole genome shotgun (WGS) entry which is preliminary data.</text>
</comment>
<dbReference type="AlphaFoldDB" id="A0A8H7SFZ6"/>
<gene>
    <name evidence="2" type="ORF">INT48_006893</name>
</gene>
<dbReference type="EMBL" id="JAEPRE010000492">
    <property type="protein sequence ID" value="KAG2228416.1"/>
    <property type="molecule type" value="Genomic_DNA"/>
</dbReference>
<reference evidence="2" key="1">
    <citation type="submission" date="2021-01" db="EMBL/GenBank/DDBJ databases">
        <title>Metabolic potential, ecology and presence of endohyphal bacteria is reflected in genomic diversity of Mucoromycotina.</title>
        <authorList>
            <person name="Muszewska A."/>
            <person name="Okrasinska A."/>
            <person name="Steczkiewicz K."/>
            <person name="Drgas O."/>
            <person name="Orlowska M."/>
            <person name="Perlinska-Lenart U."/>
            <person name="Aleksandrzak-Piekarczyk T."/>
            <person name="Szatraj K."/>
            <person name="Zielenkiewicz U."/>
            <person name="Pilsyk S."/>
            <person name="Malc E."/>
            <person name="Mieczkowski P."/>
            <person name="Kruszewska J.S."/>
            <person name="Biernat P."/>
            <person name="Pawlowska J."/>
        </authorList>
    </citation>
    <scope>NUCLEOTIDE SEQUENCE</scope>
    <source>
        <strain evidence="2">WA0000018081</strain>
    </source>
</reference>
<proteinExistence type="predicted"/>
<protein>
    <submittedName>
        <fullName evidence="2">Uncharacterized protein</fullName>
    </submittedName>
</protein>
<keyword evidence="3" id="KW-1185">Reference proteome</keyword>
<feature type="region of interest" description="Disordered" evidence="1">
    <location>
        <begin position="1"/>
        <end position="56"/>
    </location>
</feature>
<name>A0A8H7SFZ6_9FUNG</name>
<accession>A0A8H7SFZ6</accession>
<evidence type="ECO:0000313" key="2">
    <source>
        <dbReference type="EMBL" id="KAG2228416.1"/>
    </source>
</evidence>
<sequence>MPLETRAEQASNITRVRSRSDDNIPNVTVEESQYPVRNRQRRRTSNTEGPYQGRGYRSRFLTAGDRNQEYLQEGLPDVAREYLRTIGAFHGDRICEKEGCNKEMMLKVNYISIVLPTSFTATIKELQLSIRIFIAEKLNLISSFQ</sequence>
<evidence type="ECO:0000313" key="3">
    <source>
        <dbReference type="Proteomes" id="UP000613177"/>
    </source>
</evidence>
<evidence type="ECO:0000256" key="1">
    <source>
        <dbReference type="SAM" id="MobiDB-lite"/>
    </source>
</evidence>
<organism evidence="2 3">
    <name type="scientific">Thamnidium elegans</name>
    <dbReference type="NCBI Taxonomy" id="101142"/>
    <lineage>
        <taxon>Eukaryota</taxon>
        <taxon>Fungi</taxon>
        <taxon>Fungi incertae sedis</taxon>
        <taxon>Mucoromycota</taxon>
        <taxon>Mucoromycotina</taxon>
        <taxon>Mucoromycetes</taxon>
        <taxon>Mucorales</taxon>
        <taxon>Mucorineae</taxon>
        <taxon>Mucoraceae</taxon>
        <taxon>Thamnidium</taxon>
    </lineage>
</organism>